<protein>
    <submittedName>
        <fullName evidence="2">Uncharacterized protein</fullName>
    </submittedName>
</protein>
<proteinExistence type="predicted"/>
<evidence type="ECO:0000313" key="3">
    <source>
        <dbReference type="Proteomes" id="UP000285405"/>
    </source>
</evidence>
<reference evidence="2 3" key="1">
    <citation type="journal article" date="2018" name="BMC Genomics">
        <title>Comparative genome analyses reveal sequence features reflecting distinct modes of host-adaptation between dicot and monocot powdery mildew.</title>
        <authorList>
            <person name="Wu Y."/>
            <person name="Ma X."/>
            <person name="Pan Z."/>
            <person name="Kale S.D."/>
            <person name="Song Y."/>
            <person name="King H."/>
            <person name="Zhang Q."/>
            <person name="Presley C."/>
            <person name="Deng X."/>
            <person name="Wei C.I."/>
            <person name="Xiao S."/>
        </authorList>
    </citation>
    <scope>NUCLEOTIDE SEQUENCE [LARGE SCALE GENOMIC DNA]</scope>
    <source>
        <strain evidence="2">UCSC1</strain>
    </source>
</reference>
<feature type="non-terminal residue" evidence="2">
    <location>
        <position position="182"/>
    </location>
</feature>
<feature type="coiled-coil region" evidence="1">
    <location>
        <begin position="18"/>
        <end position="45"/>
    </location>
</feature>
<organism evidence="2 3">
    <name type="scientific">Golovinomyces cichoracearum</name>
    <dbReference type="NCBI Taxonomy" id="62708"/>
    <lineage>
        <taxon>Eukaryota</taxon>
        <taxon>Fungi</taxon>
        <taxon>Dikarya</taxon>
        <taxon>Ascomycota</taxon>
        <taxon>Pezizomycotina</taxon>
        <taxon>Leotiomycetes</taxon>
        <taxon>Erysiphales</taxon>
        <taxon>Erysiphaceae</taxon>
        <taxon>Golovinomyces</taxon>
    </lineage>
</organism>
<accession>A0A420IIE9</accession>
<dbReference type="EMBL" id="MCBR01008538">
    <property type="protein sequence ID" value="RKF74344.1"/>
    <property type="molecule type" value="Genomic_DNA"/>
</dbReference>
<dbReference type="OrthoDB" id="4365667at2759"/>
<evidence type="ECO:0000313" key="2">
    <source>
        <dbReference type="EMBL" id="RKF74344.1"/>
    </source>
</evidence>
<evidence type="ECO:0000256" key="1">
    <source>
        <dbReference type="SAM" id="Coils"/>
    </source>
</evidence>
<comment type="caution">
    <text evidence="2">The sequence shown here is derived from an EMBL/GenBank/DDBJ whole genome shotgun (WGS) entry which is preliminary data.</text>
</comment>
<gene>
    <name evidence="2" type="ORF">GcC1_085019</name>
</gene>
<dbReference type="AlphaFoldDB" id="A0A420IIE9"/>
<keyword evidence="1" id="KW-0175">Coiled coil</keyword>
<dbReference type="Proteomes" id="UP000285405">
    <property type="component" value="Unassembled WGS sequence"/>
</dbReference>
<sequence>MSPNQELRDPDQSLVAKLIIQEKKIQELNQQLSETNQVVADLMIRGRSQSAPLPEYTGTPSTQYTERGSKIERSIKVDGSDQYFDEIERDKLDFDGWRLGVEARMRDNADWFPTPDQQINYIMRRLAGKASKETIPFLKNSKPERFKSAKSMLDHLEAQYDDRDRIRKAENEWDKLRMTDPE</sequence>
<name>A0A420IIE9_9PEZI</name>